<protein>
    <submittedName>
        <fullName evidence="4">Transporter</fullName>
    </submittedName>
</protein>
<dbReference type="GO" id="GO:0015689">
    <property type="term" value="P:molybdate ion transport"/>
    <property type="evidence" value="ECO:0007669"/>
    <property type="project" value="InterPro"/>
</dbReference>
<dbReference type="PROSITE" id="PS51866">
    <property type="entry name" value="MOP"/>
    <property type="match status" value="2"/>
</dbReference>
<reference evidence="5" key="1">
    <citation type="submission" date="2014-08" db="EMBL/GenBank/DDBJ databases">
        <title>Coriobacteriaceae sp. complete genome.</title>
        <authorList>
            <person name="Looft T."/>
            <person name="Bayles D.O."/>
            <person name="Stanton T.B."/>
        </authorList>
    </citation>
    <scope>NUCLEOTIDE SEQUENCE [LARGE SCALE GENOMIC DNA]</scope>
    <source>
        <strain evidence="5">68-1-3</strain>
    </source>
</reference>
<dbReference type="RefSeq" id="WP_039689978.1">
    <property type="nucleotide sequence ID" value="NZ_CP009302.1"/>
</dbReference>
<evidence type="ECO:0000256" key="2">
    <source>
        <dbReference type="PROSITE-ProRule" id="PRU01213"/>
    </source>
</evidence>
<dbReference type="AlphaFoldDB" id="A0A0A8B5B6"/>
<dbReference type="InterPro" id="IPR004606">
    <property type="entry name" value="Mop_domain"/>
</dbReference>
<dbReference type="KEGG" id="cbac:JI75_07750"/>
<dbReference type="InterPro" id="IPR051815">
    <property type="entry name" value="Molybdate_resp_trans_reg"/>
</dbReference>
<evidence type="ECO:0000259" key="3">
    <source>
        <dbReference type="PROSITE" id="PS51866"/>
    </source>
</evidence>
<organism evidence="4 5">
    <name type="scientific">Berryella intestinalis</name>
    <dbReference type="NCBI Taxonomy" id="1531429"/>
    <lineage>
        <taxon>Bacteria</taxon>
        <taxon>Bacillati</taxon>
        <taxon>Actinomycetota</taxon>
        <taxon>Coriobacteriia</taxon>
        <taxon>Eggerthellales</taxon>
        <taxon>Eggerthellaceae</taxon>
        <taxon>Berryella</taxon>
    </lineage>
</organism>
<proteinExistence type="predicted"/>
<dbReference type="STRING" id="1531429.JI75_07750"/>
<name>A0A0A8B5B6_9ACTN</name>
<feature type="domain" description="Mop" evidence="3">
    <location>
        <begin position="74"/>
        <end position="140"/>
    </location>
</feature>
<dbReference type="EMBL" id="CP009302">
    <property type="protein sequence ID" value="AJC12565.1"/>
    <property type="molecule type" value="Genomic_DNA"/>
</dbReference>
<evidence type="ECO:0000256" key="1">
    <source>
        <dbReference type="ARBA" id="ARBA00022505"/>
    </source>
</evidence>
<dbReference type="SUPFAM" id="SSF50331">
    <property type="entry name" value="MOP-like"/>
    <property type="match status" value="2"/>
</dbReference>
<dbReference type="Proteomes" id="UP000031121">
    <property type="component" value="Chromosome"/>
</dbReference>
<dbReference type="OrthoDB" id="122515at2"/>
<dbReference type="HOGENOM" id="CLU_118993_0_1_11"/>
<dbReference type="InterPro" id="IPR008995">
    <property type="entry name" value="Mo/tungstate-bd_C_term_dom"/>
</dbReference>
<dbReference type="InterPro" id="IPR005116">
    <property type="entry name" value="Transp-assoc_OB_typ1"/>
</dbReference>
<dbReference type="Pfam" id="PF03459">
    <property type="entry name" value="TOBE"/>
    <property type="match status" value="2"/>
</dbReference>
<feature type="domain" description="Mop" evidence="3">
    <location>
        <begin position="2"/>
        <end position="67"/>
    </location>
</feature>
<sequence length="141" mass="14324">MKLSARNQLKGTVESVTEGAVNSIVAIKVGNDMVKANITSEAVRDLALEAGKEAMAIVKATNVMFAAGSEKIAGISTRNQICGKVVAVSEGAVNGHITVETAEGVRISGSITNEAIESLGLTVGSDAVALVKSTDVIVGVE</sequence>
<dbReference type="NCBIfam" id="TIGR00638">
    <property type="entry name" value="Mop"/>
    <property type="match status" value="2"/>
</dbReference>
<evidence type="ECO:0000313" key="4">
    <source>
        <dbReference type="EMBL" id="AJC12565.1"/>
    </source>
</evidence>
<evidence type="ECO:0000313" key="5">
    <source>
        <dbReference type="Proteomes" id="UP000031121"/>
    </source>
</evidence>
<dbReference type="Gene3D" id="2.40.50.100">
    <property type="match status" value="2"/>
</dbReference>
<reference evidence="4 5" key="2">
    <citation type="journal article" date="2015" name="Genome Announc.">
        <title>Complete Genome Sequence of Coriobacteriaceae Strain 68-1-3, a Novel Mucus-Degrading Isolate from the Swine Intestinal Tract.</title>
        <authorList>
            <person name="Looft T."/>
            <person name="Bayles D.O."/>
            <person name="Alt D.P."/>
            <person name="Stanton T.B."/>
        </authorList>
    </citation>
    <scope>NUCLEOTIDE SEQUENCE [LARGE SCALE GENOMIC DNA]</scope>
    <source>
        <strain evidence="4 5">68-1-3</strain>
    </source>
</reference>
<dbReference type="PANTHER" id="PTHR30432:SF1">
    <property type="entry name" value="DNA-BINDING TRANSCRIPTIONAL DUAL REGULATOR MODE"/>
    <property type="match status" value="1"/>
</dbReference>
<keyword evidence="5" id="KW-1185">Reference proteome</keyword>
<gene>
    <name evidence="4" type="ORF">JI75_07750</name>
</gene>
<keyword evidence="1 2" id="KW-0500">Molybdenum</keyword>
<accession>A0A0A8B5B6</accession>
<dbReference type="PANTHER" id="PTHR30432">
    <property type="entry name" value="TRANSCRIPTIONAL REGULATOR MODE"/>
    <property type="match status" value="1"/>
</dbReference>